<sequence length="260" mass="28664">MATSCVRSPPPWEVLVLVSRHLDPKTLAIASCVSKSWSSSMSSDHLWKPIFTTHFPSLSTLQLAKPTVPYRRLFAIGRYAANRRHQNPSRPNISLGDLVFVITISTTKSHVVATAKPGNELLVDPHGLFRFDIDVSGESNWVSEGLEGVKITWNVVLKGWKGVFTMMECEGTVGFVGGGEGWFSEELPRPGCCLNAVASAIVAELKVGMWSGKERDGNVMVKKVSVGVMSIVDWRYVSVEDGLRYLQHFLLTCNIVETTI</sequence>
<evidence type="ECO:0000313" key="1">
    <source>
        <dbReference type="EMBL" id="KAI4300843.1"/>
    </source>
</evidence>
<dbReference type="EMBL" id="CM039438">
    <property type="protein sequence ID" value="KAI4300843.1"/>
    <property type="molecule type" value="Genomic_DNA"/>
</dbReference>
<keyword evidence="2" id="KW-1185">Reference proteome</keyword>
<reference evidence="1 2" key="1">
    <citation type="journal article" date="2022" name="DNA Res.">
        <title>Chromosomal-level genome assembly of the orchid tree Bauhinia variegata (Leguminosae; Cercidoideae) supports the allotetraploid origin hypothesis of Bauhinia.</title>
        <authorList>
            <person name="Zhong Y."/>
            <person name="Chen Y."/>
            <person name="Zheng D."/>
            <person name="Pang J."/>
            <person name="Liu Y."/>
            <person name="Luo S."/>
            <person name="Meng S."/>
            <person name="Qian L."/>
            <person name="Wei D."/>
            <person name="Dai S."/>
            <person name="Zhou R."/>
        </authorList>
    </citation>
    <scope>NUCLEOTIDE SEQUENCE [LARGE SCALE GENOMIC DNA]</scope>
    <source>
        <strain evidence="1">BV-YZ2020</strain>
    </source>
</reference>
<comment type="caution">
    <text evidence="1">The sequence shown here is derived from an EMBL/GenBank/DDBJ whole genome shotgun (WGS) entry which is preliminary data.</text>
</comment>
<proteinExistence type="predicted"/>
<evidence type="ECO:0000313" key="2">
    <source>
        <dbReference type="Proteomes" id="UP000828941"/>
    </source>
</evidence>
<dbReference type="Proteomes" id="UP000828941">
    <property type="component" value="Chromosome 13"/>
</dbReference>
<gene>
    <name evidence="1" type="ORF">L6164_034173</name>
</gene>
<organism evidence="1 2">
    <name type="scientific">Bauhinia variegata</name>
    <name type="common">Purple orchid tree</name>
    <name type="synonym">Phanera variegata</name>
    <dbReference type="NCBI Taxonomy" id="167791"/>
    <lineage>
        <taxon>Eukaryota</taxon>
        <taxon>Viridiplantae</taxon>
        <taxon>Streptophyta</taxon>
        <taxon>Embryophyta</taxon>
        <taxon>Tracheophyta</taxon>
        <taxon>Spermatophyta</taxon>
        <taxon>Magnoliopsida</taxon>
        <taxon>eudicotyledons</taxon>
        <taxon>Gunneridae</taxon>
        <taxon>Pentapetalae</taxon>
        <taxon>rosids</taxon>
        <taxon>fabids</taxon>
        <taxon>Fabales</taxon>
        <taxon>Fabaceae</taxon>
        <taxon>Cercidoideae</taxon>
        <taxon>Cercideae</taxon>
        <taxon>Bauhiniinae</taxon>
        <taxon>Bauhinia</taxon>
    </lineage>
</organism>
<name>A0ACB9KUD9_BAUVA</name>
<protein>
    <submittedName>
        <fullName evidence="1">Uncharacterized protein</fullName>
    </submittedName>
</protein>
<accession>A0ACB9KUD9</accession>